<proteinExistence type="predicted"/>
<sequence>MKNYPIQSYAAEIQALAERVVSSAGSATLHERQGRNCGGPSGVVHSNVRLRKVLERTHVKTGEVTRFVYDPDVKVEHWIGNTLVTSDENIFDPEHYRRSVFHVFTLTEEEYDREQYHREP</sequence>
<name>V5Q7N5_9CAUD</name>
<gene>
    <name evidence="1" type="ORF">Paz_06</name>
</gene>
<evidence type="ECO:0000313" key="1">
    <source>
        <dbReference type="EMBL" id="AHB12103.1"/>
    </source>
</evidence>
<accession>V5Q7N5</accession>
<dbReference type="GeneID" id="17777785"/>
<dbReference type="Proteomes" id="UP000018622">
    <property type="component" value="Segment"/>
</dbReference>
<organism evidence="1 2">
    <name type="scientific">Xylella phage Paz</name>
    <dbReference type="NCBI Taxonomy" id="1415145"/>
    <lineage>
        <taxon>Viruses</taxon>
        <taxon>Duplodnaviria</taxon>
        <taxon>Heunggongvirae</taxon>
        <taxon>Uroviricota</taxon>
        <taxon>Caudoviricetes</taxon>
        <taxon>Autographivirales</taxon>
        <taxon>Autonotataviridae</taxon>
        <taxon>Gujervirinae</taxon>
        <taxon>Pazvirus</taxon>
        <taxon>Pazvirus paz</taxon>
    </lineage>
</organism>
<dbReference type="EMBL" id="KF626666">
    <property type="protein sequence ID" value="AHB12103.1"/>
    <property type="molecule type" value="Genomic_DNA"/>
</dbReference>
<protein>
    <submittedName>
        <fullName evidence="1">Uncharacterized protein</fullName>
    </submittedName>
</protein>
<evidence type="ECO:0000313" key="2">
    <source>
        <dbReference type="Proteomes" id="UP000018622"/>
    </source>
</evidence>
<dbReference type="KEGG" id="vg:17777785"/>
<dbReference type="RefSeq" id="YP_008858881.1">
    <property type="nucleotide sequence ID" value="NC_022982.1"/>
</dbReference>
<reference evidence="1 2" key="1">
    <citation type="journal article" date="2014" name="J. Bacteriol.">
        <title>Characterization of novel virulent broad-host-range phages of Xylella fastidiosa and Xanthomonas.</title>
        <authorList>
            <person name="Ahern S.J."/>
            <person name="Das M."/>
            <person name="Bhowmick T.S."/>
            <person name="Young R."/>
            <person name="Gonzalez C.F."/>
        </authorList>
    </citation>
    <scope>NUCLEOTIDE SEQUENCE [LARGE SCALE GENOMIC DNA]</scope>
</reference>
<keyword evidence="2" id="KW-1185">Reference proteome</keyword>